<sequence length="240" mass="27883">MEKDRVKLVDIPFLNATRKEFVNILKERLDDEKKTFVVTANPEILMKTKENARYKAVVRNADYVVADGIGVILLSKLKKTPLKERIAGFDLTEDLLEYANEKQLSVYLLGAKEEVNETAALEIEQKYNKLKVVGRHHGYIGIKNREVYLELLEKEPDIVFVALGAPKQELFIREHIKKYDKGLFIGVGGSLDVHAKAVKRAPNIWIRLNLEWLYRMLKQPSRIVRNLKTFRFMIKELFKN</sequence>
<dbReference type="Pfam" id="PF03808">
    <property type="entry name" value="Glyco_tran_WecG"/>
    <property type="match status" value="1"/>
</dbReference>
<evidence type="ECO:0000256" key="2">
    <source>
        <dbReference type="ARBA" id="ARBA00022679"/>
    </source>
</evidence>
<accession>A0A9Q2CYL3</accession>
<evidence type="ECO:0000313" key="3">
    <source>
        <dbReference type="EMBL" id="MBB5175879.1"/>
    </source>
</evidence>
<reference evidence="3 4" key="1">
    <citation type="submission" date="2020-08" db="EMBL/GenBank/DDBJ databases">
        <title>Genomic Encyclopedia of Type Strains, Phase IV (KMG-IV): sequencing the most valuable type-strain genomes for metagenomic binning, comparative biology and taxonomic classification.</title>
        <authorList>
            <person name="Goeker M."/>
        </authorList>
    </citation>
    <scope>NUCLEOTIDE SEQUENCE [LARGE SCALE GENOMIC DNA]</scope>
    <source>
        <strain evidence="3 4">DSM 19163</strain>
    </source>
</reference>
<dbReference type="Proteomes" id="UP000579136">
    <property type="component" value="Unassembled WGS sequence"/>
</dbReference>
<keyword evidence="1 3" id="KW-0328">Glycosyltransferase</keyword>
<evidence type="ECO:0000256" key="1">
    <source>
        <dbReference type="ARBA" id="ARBA00022676"/>
    </source>
</evidence>
<name>A0A9Q2CYL3_9STAP</name>
<dbReference type="AlphaFoldDB" id="A0A9Q2CYL3"/>
<keyword evidence="2 3" id="KW-0808">Transferase</keyword>
<dbReference type="InterPro" id="IPR004629">
    <property type="entry name" value="WecG_TagA_CpsF"/>
</dbReference>
<dbReference type="CDD" id="cd06533">
    <property type="entry name" value="Glyco_transf_WecG_TagA"/>
    <property type="match status" value="1"/>
</dbReference>
<dbReference type="PANTHER" id="PTHR34136:SF1">
    <property type="entry name" value="UDP-N-ACETYL-D-MANNOSAMINURONIC ACID TRANSFERASE"/>
    <property type="match status" value="1"/>
</dbReference>
<gene>
    <name evidence="3" type="ORF">HNQ45_000754</name>
</gene>
<comment type="caution">
    <text evidence="3">The sequence shown here is derived from an EMBL/GenBank/DDBJ whole genome shotgun (WGS) entry which is preliminary data.</text>
</comment>
<evidence type="ECO:0000313" key="4">
    <source>
        <dbReference type="Proteomes" id="UP000579136"/>
    </source>
</evidence>
<dbReference type="NCBIfam" id="TIGR00696">
    <property type="entry name" value="wecG_tagA_cpsF"/>
    <property type="match status" value="1"/>
</dbReference>
<proteinExistence type="predicted"/>
<dbReference type="GO" id="GO:0047244">
    <property type="term" value="F:N-acetylglucosaminyldiphosphoundecaprenol N-acetyl-beta-D-mannosaminyltransferase activity"/>
    <property type="evidence" value="ECO:0007669"/>
    <property type="project" value="UniProtKB-EC"/>
</dbReference>
<dbReference type="EMBL" id="JACHHF010000003">
    <property type="protein sequence ID" value="MBB5175879.1"/>
    <property type="molecule type" value="Genomic_DNA"/>
</dbReference>
<organism evidence="3 4">
    <name type="scientific">Nosocomiicoccus ampullae</name>
    <dbReference type="NCBI Taxonomy" id="489910"/>
    <lineage>
        <taxon>Bacteria</taxon>
        <taxon>Bacillati</taxon>
        <taxon>Bacillota</taxon>
        <taxon>Bacilli</taxon>
        <taxon>Bacillales</taxon>
        <taxon>Staphylococcaceae</taxon>
        <taxon>Nosocomiicoccus</taxon>
    </lineage>
</organism>
<keyword evidence="4" id="KW-1185">Reference proteome</keyword>
<dbReference type="EC" id="2.4.1.187" evidence="3"/>
<protein>
    <submittedName>
        <fullName evidence="3">N-acetylglucosaminyldiphosphoundecaprenol N-acetyl-beta-D-mannosaminyltransferase</fullName>
        <ecNumber evidence="3">2.4.1.187</ecNumber>
    </submittedName>
</protein>
<dbReference type="PANTHER" id="PTHR34136">
    <property type="match status" value="1"/>
</dbReference>
<dbReference type="RefSeq" id="WP_183673569.1">
    <property type="nucleotide sequence ID" value="NZ_CBCRYX010000004.1"/>
</dbReference>